<organism evidence="1 2">
    <name type="scientific">Brachionus calyciflorus</name>
    <dbReference type="NCBI Taxonomy" id="104777"/>
    <lineage>
        <taxon>Eukaryota</taxon>
        <taxon>Metazoa</taxon>
        <taxon>Spiralia</taxon>
        <taxon>Gnathifera</taxon>
        <taxon>Rotifera</taxon>
        <taxon>Eurotatoria</taxon>
        <taxon>Monogononta</taxon>
        <taxon>Pseudotrocha</taxon>
        <taxon>Ploima</taxon>
        <taxon>Brachionidae</taxon>
        <taxon>Brachionus</taxon>
    </lineage>
</organism>
<gene>
    <name evidence="1" type="ORF">OXX778_LOCUS20574</name>
</gene>
<protein>
    <submittedName>
        <fullName evidence="1">Uncharacterized protein</fullName>
    </submittedName>
</protein>
<accession>A0A814NAX1</accession>
<sequence>LLALSQYVQYPYEYWYNSSDFDTYFDEFANVAPLADTVINLTDNSTEPSIATSVVTERINETNSEDFV</sequence>
<dbReference type="AlphaFoldDB" id="A0A814NAX1"/>
<name>A0A814NAX1_9BILA</name>
<evidence type="ECO:0000313" key="2">
    <source>
        <dbReference type="Proteomes" id="UP000663879"/>
    </source>
</evidence>
<dbReference type="EMBL" id="CAJNOC010006947">
    <property type="protein sequence ID" value="CAF1089034.1"/>
    <property type="molecule type" value="Genomic_DNA"/>
</dbReference>
<dbReference type="Proteomes" id="UP000663879">
    <property type="component" value="Unassembled WGS sequence"/>
</dbReference>
<feature type="non-terminal residue" evidence="1">
    <location>
        <position position="1"/>
    </location>
</feature>
<proteinExistence type="predicted"/>
<keyword evidence="2" id="KW-1185">Reference proteome</keyword>
<comment type="caution">
    <text evidence="1">The sequence shown here is derived from an EMBL/GenBank/DDBJ whole genome shotgun (WGS) entry which is preliminary data.</text>
</comment>
<evidence type="ECO:0000313" key="1">
    <source>
        <dbReference type="EMBL" id="CAF1089034.1"/>
    </source>
</evidence>
<reference evidence="1" key="1">
    <citation type="submission" date="2021-02" db="EMBL/GenBank/DDBJ databases">
        <authorList>
            <person name="Nowell W R."/>
        </authorList>
    </citation>
    <scope>NUCLEOTIDE SEQUENCE</scope>
    <source>
        <strain evidence="1">Ploen Becks lab</strain>
    </source>
</reference>